<sequence>MPTHQRKLIKNHFVLEFIPFGRNFNEFMVPFVSEIKKFEKGKIMTVQGQDAWVIAGLGLVTADLPQGCRTCTTKKESLSTYNQDSVTTLHYHHITDEEISKISQESVISKRGQLYTEYGLRSSPSILDKAPNGSGLNREPIRNRQKIRFGSQFGFGLGTVRFGLVLSEIKKKCEKTNIRLSSDRTRTSHSSLESSHRDASNGGKIMSLASIDHEIAHGECFLKNLH</sequence>
<comment type="caution">
    <text evidence="2">The sequence shown here is derived from an EMBL/GenBank/DDBJ whole genome shotgun (WGS) entry which is preliminary data.</text>
</comment>
<proteinExistence type="predicted"/>
<name>A0A015MGG7_RHIIW</name>
<organism evidence="2 3">
    <name type="scientific">Rhizophagus irregularis (strain DAOM 197198w)</name>
    <name type="common">Glomus intraradices</name>
    <dbReference type="NCBI Taxonomy" id="1432141"/>
    <lineage>
        <taxon>Eukaryota</taxon>
        <taxon>Fungi</taxon>
        <taxon>Fungi incertae sedis</taxon>
        <taxon>Mucoromycota</taxon>
        <taxon>Glomeromycotina</taxon>
        <taxon>Glomeromycetes</taxon>
        <taxon>Glomerales</taxon>
        <taxon>Glomeraceae</taxon>
        <taxon>Rhizophagus</taxon>
    </lineage>
</organism>
<dbReference type="AlphaFoldDB" id="A0A015MGG7"/>
<evidence type="ECO:0000256" key="1">
    <source>
        <dbReference type="SAM" id="MobiDB-lite"/>
    </source>
</evidence>
<dbReference type="EMBL" id="JEMT01020068">
    <property type="protein sequence ID" value="EXX65943.1"/>
    <property type="molecule type" value="Genomic_DNA"/>
</dbReference>
<evidence type="ECO:0000313" key="3">
    <source>
        <dbReference type="Proteomes" id="UP000022910"/>
    </source>
</evidence>
<reference evidence="2 3" key="1">
    <citation type="submission" date="2014-02" db="EMBL/GenBank/DDBJ databases">
        <title>Single nucleus genome sequencing reveals high similarity among nuclei of an endomycorrhizal fungus.</title>
        <authorList>
            <person name="Lin K."/>
            <person name="Geurts R."/>
            <person name="Zhang Z."/>
            <person name="Limpens E."/>
            <person name="Saunders D.G."/>
            <person name="Mu D."/>
            <person name="Pang E."/>
            <person name="Cao H."/>
            <person name="Cha H."/>
            <person name="Lin T."/>
            <person name="Zhou Q."/>
            <person name="Shang Y."/>
            <person name="Li Y."/>
            <person name="Ivanov S."/>
            <person name="Sharma T."/>
            <person name="Velzen R.V."/>
            <person name="Ruijter N.D."/>
            <person name="Aanen D.K."/>
            <person name="Win J."/>
            <person name="Kamoun S."/>
            <person name="Bisseling T."/>
            <person name="Huang S."/>
        </authorList>
    </citation>
    <scope>NUCLEOTIDE SEQUENCE [LARGE SCALE GENOMIC DNA]</scope>
    <source>
        <strain evidence="3">DAOM197198w</strain>
    </source>
</reference>
<dbReference type="Proteomes" id="UP000022910">
    <property type="component" value="Unassembled WGS sequence"/>
</dbReference>
<protein>
    <submittedName>
        <fullName evidence="2">Uncharacterized protein</fullName>
    </submittedName>
</protein>
<gene>
    <name evidence="2" type="ORF">RirG_128500</name>
</gene>
<dbReference type="HOGENOM" id="CLU_1225356_0_0_1"/>
<feature type="region of interest" description="Disordered" evidence="1">
    <location>
        <begin position="180"/>
        <end position="200"/>
    </location>
</feature>
<evidence type="ECO:0000313" key="2">
    <source>
        <dbReference type="EMBL" id="EXX65943.1"/>
    </source>
</evidence>
<accession>A0A015MGG7</accession>
<keyword evidence="3" id="KW-1185">Reference proteome</keyword>